<keyword evidence="1" id="KW-0812">Transmembrane</keyword>
<reference evidence="2 3" key="1">
    <citation type="submission" date="2023-06" db="EMBL/GenBank/DDBJ databases">
        <title>Roseiconus lacunae JC819 isolated from Gulf of Mannar region, Tamil Nadu.</title>
        <authorList>
            <person name="Pk S."/>
            <person name="Ch S."/>
            <person name="Ch V.R."/>
        </authorList>
    </citation>
    <scope>NUCLEOTIDE SEQUENCE [LARGE SCALE GENOMIC DNA]</scope>
    <source>
        <strain evidence="2 3">JC819</strain>
    </source>
</reference>
<accession>A0ABT7PHK3</accession>
<name>A0ABT7PHK3_9BACT</name>
<keyword evidence="3" id="KW-1185">Reference proteome</keyword>
<gene>
    <name evidence="2" type="ORF">QTN89_11045</name>
</gene>
<feature type="transmembrane region" description="Helical" evidence="1">
    <location>
        <begin position="21"/>
        <end position="39"/>
    </location>
</feature>
<keyword evidence="1" id="KW-1133">Transmembrane helix</keyword>
<dbReference type="RefSeq" id="WP_289163562.1">
    <property type="nucleotide sequence ID" value="NZ_CP141221.1"/>
</dbReference>
<protein>
    <submittedName>
        <fullName evidence="2">Uncharacterized protein</fullName>
    </submittedName>
</protein>
<organism evidence="2 3">
    <name type="scientific">Roseiconus lacunae</name>
    <dbReference type="NCBI Taxonomy" id="2605694"/>
    <lineage>
        <taxon>Bacteria</taxon>
        <taxon>Pseudomonadati</taxon>
        <taxon>Planctomycetota</taxon>
        <taxon>Planctomycetia</taxon>
        <taxon>Pirellulales</taxon>
        <taxon>Pirellulaceae</taxon>
        <taxon>Roseiconus</taxon>
    </lineage>
</organism>
<proteinExistence type="predicted"/>
<keyword evidence="1" id="KW-0472">Membrane</keyword>
<dbReference type="Proteomes" id="UP001239462">
    <property type="component" value="Unassembled WGS sequence"/>
</dbReference>
<feature type="transmembrane region" description="Helical" evidence="1">
    <location>
        <begin position="141"/>
        <end position="161"/>
    </location>
</feature>
<evidence type="ECO:0000256" key="1">
    <source>
        <dbReference type="SAM" id="Phobius"/>
    </source>
</evidence>
<evidence type="ECO:0000313" key="2">
    <source>
        <dbReference type="EMBL" id="MDM4015970.1"/>
    </source>
</evidence>
<sequence>MSSAKLRDEALANQIFQRDLLKWKLILCGGAFAFGFGITGSNTPFAYLSLCAVPISAVYCDLLISDADMRIATKAYFLRDQNQAEDNILGDYEQFLESSEVAGTKWWVFREIAVVWSSVVMSLIVLVAGILGIVAPSVYSPMTSIPLCIMGFAGIVFSYLIRAKTRAIRDAMIKNLTRSRVRTTAQR</sequence>
<dbReference type="EMBL" id="JASZZN010000007">
    <property type="protein sequence ID" value="MDM4015970.1"/>
    <property type="molecule type" value="Genomic_DNA"/>
</dbReference>
<feature type="transmembrane region" description="Helical" evidence="1">
    <location>
        <begin position="45"/>
        <end position="64"/>
    </location>
</feature>
<evidence type="ECO:0000313" key="3">
    <source>
        <dbReference type="Proteomes" id="UP001239462"/>
    </source>
</evidence>
<comment type="caution">
    <text evidence="2">The sequence shown here is derived from an EMBL/GenBank/DDBJ whole genome shotgun (WGS) entry which is preliminary data.</text>
</comment>
<feature type="transmembrane region" description="Helical" evidence="1">
    <location>
        <begin position="113"/>
        <end position="135"/>
    </location>
</feature>